<reference evidence="2" key="1">
    <citation type="submission" date="2021-01" db="EMBL/GenBank/DDBJ databases">
        <title>Whole genome shotgun sequence of Actinoplanes rishiriensis NBRC 108556.</title>
        <authorList>
            <person name="Komaki H."/>
            <person name="Tamura T."/>
        </authorList>
    </citation>
    <scope>NUCLEOTIDE SEQUENCE</scope>
    <source>
        <strain evidence="2">NBRC 108556</strain>
    </source>
</reference>
<feature type="region of interest" description="Disordered" evidence="1">
    <location>
        <begin position="1"/>
        <end position="23"/>
    </location>
</feature>
<comment type="caution">
    <text evidence="2">The sequence shown here is derived from an EMBL/GenBank/DDBJ whole genome shotgun (WGS) entry which is preliminary data.</text>
</comment>
<sequence length="149" mass="16297">MQQGPSKGRSGGRAHGEMSNNRRRSHAWLATAKGEPGEPFLPKVGELYLITTTIFALGNDPGASRPGVVIVVPAEPGSRFPIEVVTRTSRKVPGVSHPADRKLSSHLDKDGVFSTLTQVEQQLWRPENVMRLGVLTDPYLSEVLRRFAS</sequence>
<evidence type="ECO:0000256" key="1">
    <source>
        <dbReference type="SAM" id="MobiDB-lite"/>
    </source>
</evidence>
<dbReference type="AlphaFoldDB" id="A0A919K7B3"/>
<keyword evidence="3" id="KW-1185">Reference proteome</keyword>
<accession>A0A919K7B3</accession>
<evidence type="ECO:0000313" key="2">
    <source>
        <dbReference type="EMBL" id="GIF02287.1"/>
    </source>
</evidence>
<name>A0A919K7B3_9ACTN</name>
<protein>
    <submittedName>
        <fullName evidence="2">Uncharacterized protein</fullName>
    </submittedName>
</protein>
<evidence type="ECO:0000313" key="3">
    <source>
        <dbReference type="Proteomes" id="UP000636960"/>
    </source>
</evidence>
<gene>
    <name evidence="2" type="ORF">Ari01nite_97510</name>
</gene>
<dbReference type="Proteomes" id="UP000636960">
    <property type="component" value="Unassembled WGS sequence"/>
</dbReference>
<dbReference type="EMBL" id="BOMV01000128">
    <property type="protein sequence ID" value="GIF02287.1"/>
    <property type="molecule type" value="Genomic_DNA"/>
</dbReference>
<organism evidence="2 3">
    <name type="scientific">Paractinoplanes rishiriensis</name>
    <dbReference type="NCBI Taxonomy" id="1050105"/>
    <lineage>
        <taxon>Bacteria</taxon>
        <taxon>Bacillati</taxon>
        <taxon>Actinomycetota</taxon>
        <taxon>Actinomycetes</taxon>
        <taxon>Micromonosporales</taxon>
        <taxon>Micromonosporaceae</taxon>
        <taxon>Paractinoplanes</taxon>
    </lineage>
</organism>
<proteinExistence type="predicted"/>